<comment type="caution">
    <text evidence="5">The sequence shown here is derived from an EMBL/GenBank/DDBJ whole genome shotgun (WGS) entry which is preliminary data.</text>
</comment>
<dbReference type="InterPro" id="IPR050958">
    <property type="entry name" value="Cell_Adh-Cytoskel_Orgn"/>
</dbReference>
<keyword evidence="1" id="KW-0732">Signal</keyword>
<organism evidence="5 6">
    <name type="scientific">Mytilus edulis</name>
    <name type="common">Blue mussel</name>
    <dbReference type="NCBI Taxonomy" id="6550"/>
    <lineage>
        <taxon>Eukaryota</taxon>
        <taxon>Metazoa</taxon>
        <taxon>Spiralia</taxon>
        <taxon>Lophotrochozoa</taxon>
        <taxon>Mollusca</taxon>
        <taxon>Bivalvia</taxon>
        <taxon>Autobranchia</taxon>
        <taxon>Pteriomorphia</taxon>
        <taxon>Mytilida</taxon>
        <taxon>Mytiloidea</taxon>
        <taxon>Mytilidae</taxon>
        <taxon>Mytilinae</taxon>
        <taxon>Mytilus</taxon>
    </lineage>
</organism>
<keyword evidence="3" id="KW-0393">Immunoglobulin domain</keyword>
<dbReference type="GO" id="GO:0007156">
    <property type="term" value="P:homophilic cell adhesion via plasma membrane adhesion molecules"/>
    <property type="evidence" value="ECO:0007669"/>
    <property type="project" value="TreeGrafter"/>
</dbReference>
<feature type="domain" description="Ig-like" evidence="4">
    <location>
        <begin position="413"/>
        <end position="489"/>
    </location>
</feature>
<name>A0A8S3Q115_MYTED</name>
<dbReference type="SMART" id="SM00408">
    <property type="entry name" value="IGc2"/>
    <property type="match status" value="3"/>
</dbReference>
<gene>
    <name evidence="5" type="ORF">MEDL_4976</name>
</gene>
<dbReference type="PANTHER" id="PTHR45080:SF8">
    <property type="entry name" value="IG-LIKE DOMAIN-CONTAINING PROTEIN"/>
    <property type="match status" value="1"/>
</dbReference>
<dbReference type="Gene3D" id="2.60.40.10">
    <property type="entry name" value="Immunoglobulins"/>
    <property type="match status" value="4"/>
</dbReference>
<proteinExistence type="predicted"/>
<dbReference type="GO" id="GO:0030424">
    <property type="term" value="C:axon"/>
    <property type="evidence" value="ECO:0007669"/>
    <property type="project" value="TreeGrafter"/>
</dbReference>
<keyword evidence="2" id="KW-1015">Disulfide bond</keyword>
<dbReference type="SMART" id="SM00409">
    <property type="entry name" value="IG"/>
    <property type="match status" value="3"/>
</dbReference>
<evidence type="ECO:0000256" key="2">
    <source>
        <dbReference type="ARBA" id="ARBA00023157"/>
    </source>
</evidence>
<dbReference type="EMBL" id="CAJPWZ010000298">
    <property type="protein sequence ID" value="CAG2189618.1"/>
    <property type="molecule type" value="Genomic_DNA"/>
</dbReference>
<dbReference type="OrthoDB" id="6138122at2759"/>
<dbReference type="GO" id="GO:0050808">
    <property type="term" value="P:synapse organization"/>
    <property type="evidence" value="ECO:0007669"/>
    <property type="project" value="TreeGrafter"/>
</dbReference>
<feature type="domain" description="Ig-like" evidence="4">
    <location>
        <begin position="315"/>
        <end position="393"/>
    </location>
</feature>
<dbReference type="InterPro" id="IPR007110">
    <property type="entry name" value="Ig-like_dom"/>
</dbReference>
<dbReference type="InterPro" id="IPR003598">
    <property type="entry name" value="Ig_sub2"/>
</dbReference>
<dbReference type="InterPro" id="IPR036179">
    <property type="entry name" value="Ig-like_dom_sf"/>
</dbReference>
<evidence type="ECO:0000259" key="4">
    <source>
        <dbReference type="PROSITE" id="PS50835"/>
    </source>
</evidence>
<dbReference type="GO" id="GO:0005886">
    <property type="term" value="C:plasma membrane"/>
    <property type="evidence" value="ECO:0007669"/>
    <property type="project" value="TreeGrafter"/>
</dbReference>
<sequence>MIVIFLSKCEQYNLRSVELITNSCPSEIEGYTLLTCLIDNEINMLALECLHCEDVIHPSDCSTSTTCSEDDQCNAIMGSSGLSFTFCMDCCDSNKCNNQLCSTAPTTTMLPTTTTIKPTQRPYISTNHSSITTRWGTKLKIFCYGHNVEQVKMQKRIGSLHGHKSAIPTNNSSTPHAYITPQSNMYIICTGFIHQKAVTTTNIAITVTGDKPHFAHARQVISLHEGEDHTLACSPQGFPTPVVTWHYARLAGHMRTIAHNLHIYKMNSEMAGKYTCTAHNYFGSTSTEYIIQYIAPETTTASATTLATTTAFMIPPIITLQQKLVIPEGKPSSVVACQVQGFPTPTVTWDTFDHKFPSNVQIHGPYLIIHNAGVYDSNTYFCKATNPAGTDIKFVHVIVNHTVKPTTLRPHIPPVISSTQIVEVRYGSSVTLNCNATGYPEPQITWHAHHKTIHHKTLPISHATLDDNGLYLCIAINDAGQTQANTVVSVTGDAPQITVPPSSAVKHSGEIQSFLCEATGNPQPTITWSYTSVSKQTMTATRNPQPTITWSYTSVSKQTMYVRTATGNPQPTITWSYTSVSKQTMYVRTATGNPQPTITWSYTSVRKTMYVRTATRNPQPTITWSYTSVSKTMYVRTATRNPQPTITWSYTSVSKTMYVRTATGNPQPTITWSYTSVSKTMYVRTAAGNSQPTITWSYTSVSK</sequence>
<evidence type="ECO:0000313" key="6">
    <source>
        <dbReference type="Proteomes" id="UP000683360"/>
    </source>
</evidence>
<dbReference type="PROSITE" id="PS50835">
    <property type="entry name" value="IG_LIKE"/>
    <property type="match status" value="4"/>
</dbReference>
<accession>A0A8S3Q115</accession>
<dbReference type="FunFam" id="2.60.40.10:FF:000032">
    <property type="entry name" value="palladin isoform X1"/>
    <property type="match status" value="1"/>
</dbReference>
<evidence type="ECO:0000256" key="1">
    <source>
        <dbReference type="ARBA" id="ARBA00022729"/>
    </source>
</evidence>
<evidence type="ECO:0000256" key="3">
    <source>
        <dbReference type="ARBA" id="ARBA00023319"/>
    </source>
</evidence>
<dbReference type="InterPro" id="IPR013783">
    <property type="entry name" value="Ig-like_fold"/>
</dbReference>
<keyword evidence="6" id="KW-1185">Reference proteome</keyword>
<evidence type="ECO:0000313" key="5">
    <source>
        <dbReference type="EMBL" id="CAG2189618.1"/>
    </source>
</evidence>
<feature type="domain" description="Ig-like" evidence="4">
    <location>
        <begin position="212"/>
        <end position="292"/>
    </location>
</feature>
<reference evidence="5" key="1">
    <citation type="submission" date="2021-03" db="EMBL/GenBank/DDBJ databases">
        <authorList>
            <person name="Bekaert M."/>
        </authorList>
    </citation>
    <scope>NUCLEOTIDE SEQUENCE</scope>
</reference>
<feature type="domain" description="Ig-like" evidence="4">
    <location>
        <begin position="495"/>
        <end position="599"/>
    </location>
</feature>
<dbReference type="Proteomes" id="UP000683360">
    <property type="component" value="Unassembled WGS sequence"/>
</dbReference>
<dbReference type="GO" id="GO:0008046">
    <property type="term" value="F:axon guidance receptor activity"/>
    <property type="evidence" value="ECO:0007669"/>
    <property type="project" value="TreeGrafter"/>
</dbReference>
<dbReference type="PANTHER" id="PTHR45080">
    <property type="entry name" value="CONTACTIN 5"/>
    <property type="match status" value="1"/>
</dbReference>
<dbReference type="InterPro" id="IPR003599">
    <property type="entry name" value="Ig_sub"/>
</dbReference>
<dbReference type="GO" id="GO:0043025">
    <property type="term" value="C:neuronal cell body"/>
    <property type="evidence" value="ECO:0007669"/>
    <property type="project" value="TreeGrafter"/>
</dbReference>
<dbReference type="AlphaFoldDB" id="A0A8S3Q115"/>
<dbReference type="SUPFAM" id="SSF48726">
    <property type="entry name" value="Immunoglobulin"/>
    <property type="match status" value="4"/>
</dbReference>
<protein>
    <submittedName>
        <fullName evidence="5">HMCN</fullName>
    </submittedName>
</protein>
<dbReference type="Pfam" id="PF13927">
    <property type="entry name" value="Ig_3"/>
    <property type="match status" value="3"/>
</dbReference>